<protein>
    <submittedName>
        <fullName evidence="2">Uncharacterized protein</fullName>
    </submittedName>
</protein>
<evidence type="ECO:0000313" key="2">
    <source>
        <dbReference type="EMBL" id="CAG5102524.1"/>
    </source>
</evidence>
<evidence type="ECO:0000256" key="1">
    <source>
        <dbReference type="SAM" id="MobiDB-lite"/>
    </source>
</evidence>
<comment type="caution">
    <text evidence="2">The sequence shown here is derived from an EMBL/GenBank/DDBJ whole genome shotgun (WGS) entry which is preliminary data.</text>
</comment>
<dbReference type="AlphaFoldDB" id="A0A8J2MXU0"/>
<evidence type="ECO:0000313" key="3">
    <source>
        <dbReference type="Proteomes" id="UP000786811"/>
    </source>
</evidence>
<gene>
    <name evidence="2" type="ORF">HICCMSTLAB_LOCUS11058</name>
</gene>
<dbReference type="Proteomes" id="UP000786811">
    <property type="component" value="Unassembled WGS sequence"/>
</dbReference>
<organism evidence="2 3">
    <name type="scientific">Cotesia congregata</name>
    <name type="common">Parasitoid wasp</name>
    <name type="synonym">Apanteles congregatus</name>
    <dbReference type="NCBI Taxonomy" id="51543"/>
    <lineage>
        <taxon>Eukaryota</taxon>
        <taxon>Metazoa</taxon>
        <taxon>Ecdysozoa</taxon>
        <taxon>Arthropoda</taxon>
        <taxon>Hexapoda</taxon>
        <taxon>Insecta</taxon>
        <taxon>Pterygota</taxon>
        <taxon>Neoptera</taxon>
        <taxon>Endopterygota</taxon>
        <taxon>Hymenoptera</taxon>
        <taxon>Apocrita</taxon>
        <taxon>Ichneumonoidea</taxon>
        <taxon>Braconidae</taxon>
        <taxon>Microgastrinae</taxon>
        <taxon>Cotesia</taxon>
    </lineage>
</organism>
<feature type="region of interest" description="Disordered" evidence="1">
    <location>
        <begin position="1"/>
        <end position="44"/>
    </location>
</feature>
<dbReference type="OrthoDB" id="7549619at2759"/>
<feature type="compositionally biased region" description="Polar residues" evidence="1">
    <location>
        <begin position="13"/>
        <end position="44"/>
    </location>
</feature>
<accession>A0A8J2MXU0</accession>
<name>A0A8J2MXU0_COTCN</name>
<reference evidence="2" key="1">
    <citation type="submission" date="2021-04" db="EMBL/GenBank/DDBJ databases">
        <authorList>
            <person name="Chebbi M.A.C M."/>
        </authorList>
    </citation>
    <scope>NUCLEOTIDE SEQUENCE</scope>
</reference>
<keyword evidence="3" id="KW-1185">Reference proteome</keyword>
<sequence length="102" mass="11714">MTRMSYVNEEPMNLSTESTSQANNQENTAEETSSSQKVPDNTSANVQLSPKFLKLARGKSIYYHRHIQNKQIEIWNQRVSELIAVFKEDNEILKNLSNKLAN</sequence>
<proteinExistence type="predicted"/>
<dbReference type="EMBL" id="CAJNRD030001123">
    <property type="protein sequence ID" value="CAG5102524.1"/>
    <property type="molecule type" value="Genomic_DNA"/>
</dbReference>